<protein>
    <submittedName>
        <fullName evidence="1">Uncharacterized protein</fullName>
    </submittedName>
</protein>
<evidence type="ECO:0000313" key="1">
    <source>
        <dbReference type="EMBL" id="GMN34916.1"/>
    </source>
</evidence>
<reference evidence="1" key="1">
    <citation type="submission" date="2023-07" db="EMBL/GenBank/DDBJ databases">
        <title>draft genome sequence of fig (Ficus carica).</title>
        <authorList>
            <person name="Takahashi T."/>
            <person name="Nishimura K."/>
        </authorList>
    </citation>
    <scope>NUCLEOTIDE SEQUENCE</scope>
</reference>
<dbReference type="AlphaFoldDB" id="A0AA88CY15"/>
<organism evidence="1 2">
    <name type="scientific">Ficus carica</name>
    <name type="common">Common fig</name>
    <dbReference type="NCBI Taxonomy" id="3494"/>
    <lineage>
        <taxon>Eukaryota</taxon>
        <taxon>Viridiplantae</taxon>
        <taxon>Streptophyta</taxon>
        <taxon>Embryophyta</taxon>
        <taxon>Tracheophyta</taxon>
        <taxon>Spermatophyta</taxon>
        <taxon>Magnoliopsida</taxon>
        <taxon>eudicotyledons</taxon>
        <taxon>Gunneridae</taxon>
        <taxon>Pentapetalae</taxon>
        <taxon>rosids</taxon>
        <taxon>fabids</taxon>
        <taxon>Rosales</taxon>
        <taxon>Moraceae</taxon>
        <taxon>Ficeae</taxon>
        <taxon>Ficus</taxon>
    </lineage>
</organism>
<comment type="caution">
    <text evidence="1">The sequence shown here is derived from an EMBL/GenBank/DDBJ whole genome shotgun (WGS) entry which is preliminary data.</text>
</comment>
<dbReference type="Proteomes" id="UP001187192">
    <property type="component" value="Unassembled WGS sequence"/>
</dbReference>
<accession>A0AA88CY15</accession>
<dbReference type="EMBL" id="BTGU01000005">
    <property type="protein sequence ID" value="GMN34916.1"/>
    <property type="molecule type" value="Genomic_DNA"/>
</dbReference>
<name>A0AA88CY15_FICCA</name>
<proteinExistence type="predicted"/>
<keyword evidence="2" id="KW-1185">Reference proteome</keyword>
<sequence length="86" mass="9776">MMKISITTTNGKLAVFIVESKTNVRALGFSPGEDLEKVLRRESLKLPAEIESLACTRSNVMFHDVFNRRNCPCRFAHALTRIDDKH</sequence>
<evidence type="ECO:0000313" key="2">
    <source>
        <dbReference type="Proteomes" id="UP001187192"/>
    </source>
</evidence>
<gene>
    <name evidence="1" type="ORF">TIFTF001_004982</name>
</gene>